<feature type="region of interest" description="Disordered" evidence="1">
    <location>
        <begin position="1"/>
        <end position="59"/>
    </location>
</feature>
<evidence type="ECO:0000313" key="2">
    <source>
        <dbReference type="EMBL" id="KAF3500322.1"/>
    </source>
</evidence>
<accession>A0A8S9N8U9</accession>
<comment type="caution">
    <text evidence="2">The sequence shown here is derived from an EMBL/GenBank/DDBJ whole genome shotgun (WGS) entry which is preliminary data.</text>
</comment>
<evidence type="ECO:0000256" key="1">
    <source>
        <dbReference type="SAM" id="MobiDB-lite"/>
    </source>
</evidence>
<protein>
    <submittedName>
        <fullName evidence="2">Uncharacterized protein</fullName>
    </submittedName>
</protein>
<dbReference type="AlphaFoldDB" id="A0A8S9N8U9"/>
<dbReference type="EMBL" id="QGKX02001621">
    <property type="protein sequence ID" value="KAF3500322.1"/>
    <property type="molecule type" value="Genomic_DNA"/>
</dbReference>
<gene>
    <name evidence="2" type="ORF">F2Q69_00042659</name>
</gene>
<evidence type="ECO:0000313" key="3">
    <source>
        <dbReference type="Proteomes" id="UP000712600"/>
    </source>
</evidence>
<reference evidence="2" key="1">
    <citation type="submission" date="2019-12" db="EMBL/GenBank/DDBJ databases">
        <title>Genome sequencing and annotation of Brassica cretica.</title>
        <authorList>
            <person name="Studholme D.J."/>
            <person name="Sarris P."/>
        </authorList>
    </citation>
    <scope>NUCLEOTIDE SEQUENCE</scope>
    <source>
        <strain evidence="2">PFS-109/04</strain>
        <tissue evidence="2">Leaf</tissue>
    </source>
</reference>
<name>A0A8S9N8U9_BRACR</name>
<organism evidence="2 3">
    <name type="scientific">Brassica cretica</name>
    <name type="common">Mustard</name>
    <dbReference type="NCBI Taxonomy" id="69181"/>
    <lineage>
        <taxon>Eukaryota</taxon>
        <taxon>Viridiplantae</taxon>
        <taxon>Streptophyta</taxon>
        <taxon>Embryophyta</taxon>
        <taxon>Tracheophyta</taxon>
        <taxon>Spermatophyta</taxon>
        <taxon>Magnoliopsida</taxon>
        <taxon>eudicotyledons</taxon>
        <taxon>Gunneridae</taxon>
        <taxon>Pentapetalae</taxon>
        <taxon>rosids</taxon>
        <taxon>malvids</taxon>
        <taxon>Brassicales</taxon>
        <taxon>Brassicaceae</taxon>
        <taxon>Brassiceae</taxon>
        <taxon>Brassica</taxon>
    </lineage>
</organism>
<dbReference type="Proteomes" id="UP000712600">
    <property type="component" value="Unassembled WGS sequence"/>
</dbReference>
<sequence length="59" mass="6833">MASSSAMKQVGTATKKCYEEKRSRTNLLGNEKERVDPFSEMNRREPNNLTKIKRDKQSN</sequence>
<feature type="compositionally biased region" description="Basic and acidic residues" evidence="1">
    <location>
        <begin position="30"/>
        <end position="46"/>
    </location>
</feature>
<proteinExistence type="predicted"/>